<feature type="domain" description="Alpha-D-phosphohexomutase alpha/beta/alpha" evidence="9">
    <location>
        <begin position="258"/>
        <end position="335"/>
    </location>
</feature>
<dbReference type="SUPFAM" id="SSF53738">
    <property type="entry name" value="Phosphoglucomutase, first 3 domains"/>
    <property type="match status" value="3"/>
</dbReference>
<evidence type="ECO:0000256" key="2">
    <source>
        <dbReference type="ARBA" id="ARBA00010231"/>
    </source>
</evidence>
<comment type="caution">
    <text evidence="10">The sequence shown here is derived from an EMBL/GenBank/DDBJ whole genome shotgun (WGS) entry which is preliminary data.</text>
</comment>
<evidence type="ECO:0000256" key="4">
    <source>
        <dbReference type="ARBA" id="ARBA00022723"/>
    </source>
</evidence>
<dbReference type="STRING" id="1798680.A3J66_02240"/>
<evidence type="ECO:0000256" key="1">
    <source>
        <dbReference type="ARBA" id="ARBA00001946"/>
    </source>
</evidence>
<dbReference type="Pfam" id="PF02878">
    <property type="entry name" value="PGM_PMM_I"/>
    <property type="match status" value="1"/>
</dbReference>
<dbReference type="InterPro" id="IPR005846">
    <property type="entry name" value="A-D-PHexomutase_a/b/a-III"/>
</dbReference>
<evidence type="ECO:0000256" key="3">
    <source>
        <dbReference type="ARBA" id="ARBA00022553"/>
    </source>
</evidence>
<dbReference type="PANTHER" id="PTHR43771">
    <property type="entry name" value="PHOSPHOMANNOMUTASE"/>
    <property type="match status" value="1"/>
</dbReference>
<dbReference type="InterPro" id="IPR005845">
    <property type="entry name" value="A-D-PHexomutase_a/b/a-II"/>
</dbReference>
<sequence length="338" mass="37777">MNTIFRNYDIRGEFGTELTPEVAHRVAHAYAAFARPKQVVVGADVRLSSPALKEAVVRGLLERGIDVVDIGVVSTDVMYFATWFHKYDGGIMVTASHMPKQFNGLKFLRMNDAGMLVPIGRGLGMEELEELTKKENILEVSAKTGSVTEKNIWDDFILFTHSFANVSQFRRLKVVMDPGNGTGGIVAEKIFKGLPLDIIKLHFEPDGNFPNHPANPIIPENRRDIIEKVKATGADLGIAWDADCDRVYFIDEQGRFVDGDFITTLLALHTLEETPGALIVYDVRFSHVLRDWVSKEGGTPIMSRVGHTYIKHLMRETGAVFAGEVSGHYYFARNAYME</sequence>
<dbReference type="PRINTS" id="PR00509">
    <property type="entry name" value="PGMPMM"/>
</dbReference>
<dbReference type="EMBL" id="MFQB01000005">
    <property type="protein sequence ID" value="OGH68861.1"/>
    <property type="molecule type" value="Genomic_DNA"/>
</dbReference>
<keyword evidence="6" id="KW-0413">Isomerase</keyword>
<keyword evidence="4" id="KW-0479">Metal-binding</keyword>
<dbReference type="InterPro" id="IPR005844">
    <property type="entry name" value="A-D-PHexomutase_a/b/a-I"/>
</dbReference>
<dbReference type="InterPro" id="IPR016055">
    <property type="entry name" value="A-D-PHexomutase_a/b/a-I/II/III"/>
</dbReference>
<evidence type="ECO:0000256" key="5">
    <source>
        <dbReference type="ARBA" id="ARBA00022842"/>
    </source>
</evidence>
<dbReference type="GO" id="GO:0005975">
    <property type="term" value="P:carbohydrate metabolic process"/>
    <property type="evidence" value="ECO:0007669"/>
    <property type="project" value="InterPro"/>
</dbReference>
<gene>
    <name evidence="10" type="ORF">A3J66_02240</name>
</gene>
<reference evidence="10 11" key="1">
    <citation type="journal article" date="2016" name="Nat. Commun.">
        <title>Thousands of microbial genomes shed light on interconnected biogeochemical processes in an aquifer system.</title>
        <authorList>
            <person name="Anantharaman K."/>
            <person name="Brown C.T."/>
            <person name="Hug L.A."/>
            <person name="Sharon I."/>
            <person name="Castelle C.J."/>
            <person name="Probst A.J."/>
            <person name="Thomas B.C."/>
            <person name="Singh A."/>
            <person name="Wilkins M.J."/>
            <person name="Karaoz U."/>
            <person name="Brodie E.L."/>
            <person name="Williams K.H."/>
            <person name="Hubbard S.S."/>
            <person name="Banfield J.F."/>
        </authorList>
    </citation>
    <scope>NUCLEOTIDE SEQUENCE [LARGE SCALE GENOMIC DNA]</scope>
</reference>
<dbReference type="Gene3D" id="3.40.120.10">
    <property type="entry name" value="Alpha-D-Glucose-1,6-Bisphosphate, subunit A, domain 3"/>
    <property type="match status" value="3"/>
</dbReference>
<evidence type="ECO:0000313" key="10">
    <source>
        <dbReference type="EMBL" id="OGH68861.1"/>
    </source>
</evidence>
<keyword evidence="3" id="KW-0597">Phosphoprotein</keyword>
<organism evidence="10 11">
    <name type="scientific">Candidatus Magasanikbacteria bacterium RIFCSPHIGHO2_02_FULL_47_14</name>
    <dbReference type="NCBI Taxonomy" id="1798680"/>
    <lineage>
        <taxon>Bacteria</taxon>
        <taxon>Candidatus Magasanikiibacteriota</taxon>
    </lineage>
</organism>
<accession>A0A1F6MB54</accession>
<protein>
    <recommendedName>
        <fullName evidence="12">Phosphomannomutase/phosphoglucomutase</fullName>
    </recommendedName>
</protein>
<evidence type="ECO:0000313" key="11">
    <source>
        <dbReference type="Proteomes" id="UP000176282"/>
    </source>
</evidence>
<evidence type="ECO:0000259" key="7">
    <source>
        <dbReference type="Pfam" id="PF02878"/>
    </source>
</evidence>
<comment type="similarity">
    <text evidence="2">Belongs to the phosphohexose mutase family.</text>
</comment>
<evidence type="ECO:0000259" key="9">
    <source>
        <dbReference type="Pfam" id="PF02880"/>
    </source>
</evidence>
<feature type="domain" description="Alpha-D-phosphohexomutase alpha/beta/alpha" evidence="7">
    <location>
        <begin position="4"/>
        <end position="112"/>
    </location>
</feature>
<dbReference type="PANTHER" id="PTHR43771:SF1">
    <property type="entry name" value="PHOSPHOMANNOMUTASE"/>
    <property type="match status" value="1"/>
</dbReference>
<dbReference type="Pfam" id="PF02880">
    <property type="entry name" value="PGM_PMM_III"/>
    <property type="match status" value="1"/>
</dbReference>
<feature type="domain" description="Alpha-D-phosphohexomutase alpha/beta/alpha" evidence="8">
    <location>
        <begin position="165"/>
        <end position="254"/>
    </location>
</feature>
<proteinExistence type="inferred from homology"/>
<name>A0A1F6MB54_9BACT</name>
<feature type="non-terminal residue" evidence="10">
    <location>
        <position position="338"/>
    </location>
</feature>
<dbReference type="GO" id="GO:0046872">
    <property type="term" value="F:metal ion binding"/>
    <property type="evidence" value="ECO:0007669"/>
    <property type="project" value="UniProtKB-KW"/>
</dbReference>
<dbReference type="CDD" id="cd03089">
    <property type="entry name" value="PMM_PGM"/>
    <property type="match status" value="1"/>
</dbReference>
<dbReference type="Pfam" id="PF02879">
    <property type="entry name" value="PGM_PMM_II"/>
    <property type="match status" value="1"/>
</dbReference>
<comment type="cofactor">
    <cofactor evidence="1">
        <name>Mg(2+)</name>
        <dbReference type="ChEBI" id="CHEBI:18420"/>
    </cofactor>
</comment>
<evidence type="ECO:0000259" key="8">
    <source>
        <dbReference type="Pfam" id="PF02879"/>
    </source>
</evidence>
<evidence type="ECO:0000256" key="6">
    <source>
        <dbReference type="ARBA" id="ARBA00023235"/>
    </source>
</evidence>
<dbReference type="InterPro" id="IPR005841">
    <property type="entry name" value="Alpha-D-phosphohexomutase_SF"/>
</dbReference>
<evidence type="ECO:0008006" key="12">
    <source>
        <dbReference type="Google" id="ProtNLM"/>
    </source>
</evidence>
<dbReference type="AlphaFoldDB" id="A0A1F6MB54"/>
<dbReference type="GO" id="GO:0016868">
    <property type="term" value="F:intramolecular phosphotransferase activity"/>
    <property type="evidence" value="ECO:0007669"/>
    <property type="project" value="InterPro"/>
</dbReference>
<keyword evidence="5" id="KW-0460">Magnesium</keyword>
<dbReference type="Proteomes" id="UP000176282">
    <property type="component" value="Unassembled WGS sequence"/>
</dbReference>